<dbReference type="GO" id="GO:0003700">
    <property type="term" value="F:DNA-binding transcription factor activity"/>
    <property type="evidence" value="ECO:0007669"/>
    <property type="project" value="TreeGrafter"/>
</dbReference>
<dbReference type="InterPro" id="IPR036271">
    <property type="entry name" value="Tet_transcr_reg_TetR-rel_C_sf"/>
</dbReference>
<dbReference type="PATRIC" id="fig|1703.6.peg.342"/>
<dbReference type="GO" id="GO:0045892">
    <property type="term" value="P:negative regulation of DNA-templated transcription"/>
    <property type="evidence" value="ECO:0007669"/>
    <property type="project" value="InterPro"/>
</dbReference>
<dbReference type="Pfam" id="PF02909">
    <property type="entry name" value="TetR_C_1"/>
    <property type="match status" value="1"/>
</dbReference>
<dbReference type="PROSITE" id="PS50977">
    <property type="entry name" value="HTH_TETR_2"/>
    <property type="match status" value="1"/>
</dbReference>
<keyword evidence="4" id="KW-0804">Transcription</keyword>
<gene>
    <name evidence="7" type="ORF">AE0388_0455</name>
</gene>
<dbReference type="SUPFAM" id="SSF46689">
    <property type="entry name" value="Homeodomain-like"/>
    <property type="match status" value="1"/>
</dbReference>
<dbReference type="InterPro" id="IPR004111">
    <property type="entry name" value="Repressor_TetR_C"/>
</dbReference>
<dbReference type="InterPro" id="IPR050109">
    <property type="entry name" value="HTH-type_TetR-like_transc_reg"/>
</dbReference>
<dbReference type="PANTHER" id="PTHR30055">
    <property type="entry name" value="HTH-TYPE TRANSCRIPTIONAL REGULATOR RUTR"/>
    <property type="match status" value="1"/>
</dbReference>
<dbReference type="GO" id="GO:0000976">
    <property type="term" value="F:transcription cis-regulatory region binding"/>
    <property type="evidence" value="ECO:0007669"/>
    <property type="project" value="TreeGrafter"/>
</dbReference>
<dbReference type="EMBL" id="JTJZ01000012">
    <property type="protein sequence ID" value="KHS53994.1"/>
    <property type="molecule type" value="Genomic_DNA"/>
</dbReference>
<dbReference type="Pfam" id="PF00440">
    <property type="entry name" value="TetR_N"/>
    <property type="match status" value="1"/>
</dbReference>
<dbReference type="RefSeq" id="WP_039206705.1">
    <property type="nucleotide sequence ID" value="NZ_JTJZ01000012.1"/>
</dbReference>
<dbReference type="InterPro" id="IPR001647">
    <property type="entry name" value="HTH_TetR"/>
</dbReference>
<evidence type="ECO:0000259" key="6">
    <source>
        <dbReference type="PROSITE" id="PS50977"/>
    </source>
</evidence>
<feature type="DNA-binding region" description="H-T-H motif" evidence="5">
    <location>
        <begin position="30"/>
        <end position="49"/>
    </location>
</feature>
<name>A0A0B9ASZ7_BRELN</name>
<dbReference type="Proteomes" id="UP000031488">
    <property type="component" value="Unassembled WGS sequence"/>
</dbReference>
<dbReference type="Gene3D" id="1.10.357.10">
    <property type="entry name" value="Tetracycline Repressor, domain 2"/>
    <property type="match status" value="1"/>
</dbReference>
<sequence>MTQARTRLDRTAVLCGAREVLDRTGLDGFTTRVLAAHLQVRQPGLYWHFPTKADLLSALAADILEREHHASLPEPGEGWEAFLMRNARSFRTALHAVRDGARLHAGYHRRLCSESSNLSEAPSQQIRLLVNQGFEEHSAISALIAISRYTVGVVLEEQAGVRDDIGKTDNDDTFEFGLTALVDGLAAGLEKPL</sequence>
<accession>A0A0B9ASZ7</accession>
<evidence type="ECO:0000256" key="1">
    <source>
        <dbReference type="ARBA" id="ARBA00022491"/>
    </source>
</evidence>
<keyword evidence="2" id="KW-0805">Transcription regulation</keyword>
<dbReference type="InterPro" id="IPR003012">
    <property type="entry name" value="Tet_transcr_reg_TetR"/>
</dbReference>
<evidence type="ECO:0000313" key="8">
    <source>
        <dbReference type="Proteomes" id="UP000031488"/>
    </source>
</evidence>
<organism evidence="7 8">
    <name type="scientific">Brevibacterium linens</name>
    <dbReference type="NCBI Taxonomy" id="1703"/>
    <lineage>
        <taxon>Bacteria</taxon>
        <taxon>Bacillati</taxon>
        <taxon>Actinomycetota</taxon>
        <taxon>Actinomycetes</taxon>
        <taxon>Micrococcales</taxon>
        <taxon>Brevibacteriaceae</taxon>
        <taxon>Brevibacterium</taxon>
    </lineage>
</organism>
<evidence type="ECO:0000256" key="4">
    <source>
        <dbReference type="ARBA" id="ARBA00023163"/>
    </source>
</evidence>
<keyword evidence="3 5" id="KW-0238">DNA-binding</keyword>
<comment type="caution">
    <text evidence="7">The sequence shown here is derived from an EMBL/GenBank/DDBJ whole genome shotgun (WGS) entry which is preliminary data.</text>
</comment>
<keyword evidence="8" id="KW-1185">Reference proteome</keyword>
<evidence type="ECO:0000256" key="5">
    <source>
        <dbReference type="PROSITE-ProRule" id="PRU00335"/>
    </source>
</evidence>
<dbReference type="GO" id="GO:0046677">
    <property type="term" value="P:response to antibiotic"/>
    <property type="evidence" value="ECO:0007669"/>
    <property type="project" value="InterPro"/>
</dbReference>
<dbReference type="Gene3D" id="1.10.10.60">
    <property type="entry name" value="Homeodomain-like"/>
    <property type="match status" value="1"/>
</dbReference>
<dbReference type="OrthoDB" id="3819648at2"/>
<evidence type="ECO:0000256" key="2">
    <source>
        <dbReference type="ARBA" id="ARBA00023015"/>
    </source>
</evidence>
<dbReference type="SUPFAM" id="SSF48498">
    <property type="entry name" value="Tetracyclin repressor-like, C-terminal domain"/>
    <property type="match status" value="1"/>
</dbReference>
<evidence type="ECO:0000256" key="3">
    <source>
        <dbReference type="ARBA" id="ARBA00023125"/>
    </source>
</evidence>
<protein>
    <submittedName>
        <fullName evidence="7">Tetracyclin repressor domain-containing protein</fullName>
    </submittedName>
</protein>
<keyword evidence="1" id="KW-0678">Repressor</keyword>
<evidence type="ECO:0000313" key="7">
    <source>
        <dbReference type="EMBL" id="KHS53994.1"/>
    </source>
</evidence>
<dbReference type="PRINTS" id="PR00455">
    <property type="entry name" value="HTHTETR"/>
</dbReference>
<proteinExistence type="predicted"/>
<feature type="domain" description="HTH tetR-type" evidence="6">
    <location>
        <begin position="7"/>
        <end position="67"/>
    </location>
</feature>
<dbReference type="AlphaFoldDB" id="A0A0B9ASZ7"/>
<dbReference type="PRINTS" id="PR00400">
    <property type="entry name" value="TETREPRESSOR"/>
</dbReference>
<reference evidence="7 8" key="1">
    <citation type="submission" date="2014-11" db="EMBL/GenBank/DDBJ databases">
        <title>Draft Genome Sequence of Brevibacterium linens AE038-8.</title>
        <authorList>
            <person name="Maizel D."/>
            <person name="Utturkar S.M."/>
            <person name="Brown S.D."/>
            <person name="Ferrero M."/>
            <person name="Rosen B.P."/>
        </authorList>
    </citation>
    <scope>NUCLEOTIDE SEQUENCE [LARGE SCALE GENOMIC DNA]</scope>
    <source>
        <strain evidence="7 8">AE038-8</strain>
    </source>
</reference>
<dbReference type="PANTHER" id="PTHR30055:SF151">
    <property type="entry name" value="TRANSCRIPTIONAL REGULATORY PROTEIN"/>
    <property type="match status" value="1"/>
</dbReference>
<dbReference type="InterPro" id="IPR009057">
    <property type="entry name" value="Homeodomain-like_sf"/>
</dbReference>